<dbReference type="OrthoDB" id="6227217at2"/>
<reference evidence="1 2" key="1">
    <citation type="submission" date="2019-01" db="EMBL/GenBank/DDBJ databases">
        <title>Litorilituus lipolytica sp. nov., isolated from intertidal sand of the Yellow Sea in China.</title>
        <authorList>
            <person name="Liu A."/>
        </authorList>
    </citation>
    <scope>NUCLEOTIDE SEQUENCE [LARGE SCALE GENOMIC DNA]</scope>
    <source>
        <strain evidence="1 2">RZ04</strain>
    </source>
</reference>
<sequence length="118" mass="14016">MKNLLILIVAIAVYLHFYPQPEVTAFYNKHMASVKEAFNEFSDTKVRLRPEKIFDELKPEFVTFSEREITHLKQITSSRKAIKEFYFTYCSKPERDQIFHIANENKTCDVIGKYRALF</sequence>
<comment type="caution">
    <text evidence="1">The sequence shown here is derived from an EMBL/GenBank/DDBJ whole genome shotgun (WGS) entry which is preliminary data.</text>
</comment>
<protein>
    <submittedName>
        <fullName evidence="1">Uncharacterized protein</fullName>
    </submittedName>
</protein>
<evidence type="ECO:0000313" key="2">
    <source>
        <dbReference type="Proteomes" id="UP000315303"/>
    </source>
</evidence>
<keyword evidence="2" id="KW-1185">Reference proteome</keyword>
<gene>
    <name evidence="1" type="ORF">EPA86_03985</name>
</gene>
<evidence type="ECO:0000313" key="1">
    <source>
        <dbReference type="EMBL" id="TPH17718.1"/>
    </source>
</evidence>
<organism evidence="1 2">
    <name type="scientific">Litorilituus lipolyticus</name>
    <dbReference type="NCBI Taxonomy" id="2491017"/>
    <lineage>
        <taxon>Bacteria</taxon>
        <taxon>Pseudomonadati</taxon>
        <taxon>Pseudomonadota</taxon>
        <taxon>Gammaproteobacteria</taxon>
        <taxon>Alteromonadales</taxon>
        <taxon>Colwelliaceae</taxon>
        <taxon>Litorilituus</taxon>
    </lineage>
</organism>
<dbReference type="AlphaFoldDB" id="A0A502L1E3"/>
<accession>A0A502L1E3</accession>
<dbReference type="Proteomes" id="UP000315303">
    <property type="component" value="Unassembled WGS sequence"/>
</dbReference>
<proteinExistence type="predicted"/>
<dbReference type="EMBL" id="SAWY01000007">
    <property type="protein sequence ID" value="TPH17718.1"/>
    <property type="molecule type" value="Genomic_DNA"/>
</dbReference>
<name>A0A502L1E3_9GAMM</name>
<dbReference type="RefSeq" id="WP_140602123.1">
    <property type="nucleotide sequence ID" value="NZ_SAWY01000007.1"/>
</dbReference>